<evidence type="ECO:0000256" key="1">
    <source>
        <dbReference type="SAM" id="Coils"/>
    </source>
</evidence>
<feature type="compositionally biased region" description="Low complexity" evidence="2">
    <location>
        <begin position="138"/>
        <end position="164"/>
    </location>
</feature>
<evidence type="ECO:0000313" key="3">
    <source>
        <dbReference type="Proteomes" id="UP000492821"/>
    </source>
</evidence>
<dbReference type="GO" id="GO:0050821">
    <property type="term" value="P:protein stabilization"/>
    <property type="evidence" value="ECO:0007669"/>
    <property type="project" value="TreeGrafter"/>
</dbReference>
<feature type="compositionally biased region" description="Polar residues" evidence="2">
    <location>
        <begin position="177"/>
        <end position="187"/>
    </location>
</feature>
<feature type="compositionally biased region" description="Polar residues" evidence="2">
    <location>
        <begin position="24"/>
        <end position="38"/>
    </location>
</feature>
<keyword evidence="1" id="KW-0175">Coiled coil</keyword>
<feature type="region of interest" description="Disordered" evidence="2">
    <location>
        <begin position="23"/>
        <end position="243"/>
    </location>
</feature>
<protein>
    <submittedName>
        <fullName evidence="4">BAG domain-containing protein</fullName>
    </submittedName>
</protein>
<dbReference type="Proteomes" id="UP000492821">
    <property type="component" value="Unassembled WGS sequence"/>
</dbReference>
<proteinExistence type="predicted"/>
<dbReference type="PANTHER" id="PTHR12334:SF6">
    <property type="entry name" value="BAG FAMILY MOLECULAR CHAPERONE REGULATOR 2"/>
    <property type="match status" value="1"/>
</dbReference>
<dbReference type="Gene3D" id="1.20.58.890">
    <property type="match status" value="1"/>
</dbReference>
<feature type="compositionally biased region" description="Polar residues" evidence="2">
    <location>
        <begin position="86"/>
        <end position="101"/>
    </location>
</feature>
<evidence type="ECO:0000256" key="2">
    <source>
        <dbReference type="SAM" id="MobiDB-lite"/>
    </source>
</evidence>
<feature type="coiled-coil region" evidence="1">
    <location>
        <begin position="293"/>
        <end position="334"/>
    </location>
</feature>
<accession>A0A7E4V3X5</accession>
<name>A0A7E4V3X5_PANRE</name>
<evidence type="ECO:0000313" key="4">
    <source>
        <dbReference type="WBParaSite" id="Pan_g15790.t1"/>
    </source>
</evidence>
<dbReference type="AlphaFoldDB" id="A0A7E4V3X5"/>
<sequence>MASPAPPQTHYIKMRHLGVPSWVQDGQNQKDNNTNNTRLPRATFADDPFFSSHDPFEDFHRSPQPARRFGSASRLIDDGWDDFGKQFQSLPRQQFARQASRSPRPPTDRGHFQGERTIPVQRANGPARNVSPNPNGEQFYQQQHHNQYAAPQQPQQGQGQQPQAKKSPVPKGAVEINNATSSYTNGALNPDRQQVHRQDSGNSTEQPRSRSESVRSRPSQPPSPPASSSPKNVTVKVETVPAERPKTPEIDTTVEEPAAVKVIEVPITASGPSVAARRSAFLDKKASLDAGCSEQLITLLDEAERRVEQLRQMAAQMEEEKETLMSTLGQVKINAEIMRLGQGDRDDIDAHADRILKRVKAVQVTVSTPRNEEQAKALDDVNRLIDTVTAKMMDDLVATQNTIERYLNACSPEETGPIDQKFQAMIIECTADDQKKIRRKLAQIIEQIKHAQLVCSAPDYN</sequence>
<dbReference type="InterPro" id="IPR037689">
    <property type="entry name" value="BAG2"/>
</dbReference>
<dbReference type="PANTHER" id="PTHR12334">
    <property type="entry name" value="BAG FAMILY MOLECULAR CHAPERONE REGULATOR 2"/>
    <property type="match status" value="1"/>
</dbReference>
<reference evidence="3" key="1">
    <citation type="journal article" date="2013" name="Genetics">
        <title>The draft genome and transcriptome of Panagrellus redivivus are shaped by the harsh demands of a free-living lifestyle.</title>
        <authorList>
            <person name="Srinivasan J."/>
            <person name="Dillman A.R."/>
            <person name="Macchietto M.G."/>
            <person name="Heikkinen L."/>
            <person name="Lakso M."/>
            <person name="Fracchia K.M."/>
            <person name="Antoshechkin I."/>
            <person name="Mortazavi A."/>
            <person name="Wong G."/>
            <person name="Sternberg P.W."/>
        </authorList>
    </citation>
    <scope>NUCLEOTIDE SEQUENCE [LARGE SCALE GENOMIC DNA]</scope>
    <source>
        <strain evidence="3">MT8872</strain>
    </source>
</reference>
<organism evidence="3 4">
    <name type="scientific">Panagrellus redivivus</name>
    <name type="common">Microworm</name>
    <dbReference type="NCBI Taxonomy" id="6233"/>
    <lineage>
        <taxon>Eukaryota</taxon>
        <taxon>Metazoa</taxon>
        <taxon>Ecdysozoa</taxon>
        <taxon>Nematoda</taxon>
        <taxon>Chromadorea</taxon>
        <taxon>Rhabditida</taxon>
        <taxon>Tylenchina</taxon>
        <taxon>Panagrolaimomorpha</taxon>
        <taxon>Panagrolaimoidea</taxon>
        <taxon>Panagrolaimidae</taxon>
        <taxon>Panagrellus</taxon>
    </lineage>
</organism>
<dbReference type="WBParaSite" id="Pan_g15790.t1">
    <property type="protein sequence ID" value="Pan_g15790.t1"/>
    <property type="gene ID" value="Pan_g15790"/>
</dbReference>
<reference evidence="4" key="2">
    <citation type="submission" date="2020-10" db="UniProtKB">
        <authorList>
            <consortium name="WormBaseParasite"/>
        </authorList>
    </citation>
    <scope>IDENTIFICATION</scope>
</reference>
<keyword evidence="3" id="KW-1185">Reference proteome</keyword>
<dbReference type="GO" id="GO:0051087">
    <property type="term" value="F:protein-folding chaperone binding"/>
    <property type="evidence" value="ECO:0007669"/>
    <property type="project" value="InterPro"/>
</dbReference>
<dbReference type="GO" id="GO:0000774">
    <property type="term" value="F:adenyl-nucleotide exchange factor activity"/>
    <property type="evidence" value="ECO:0007669"/>
    <property type="project" value="InterPro"/>
</dbReference>